<proteinExistence type="predicted"/>
<keyword evidence="3" id="KW-1185">Reference proteome</keyword>
<name>A0A1X4NQH5_9RHOB</name>
<accession>A0A1X4NQH5</accession>
<evidence type="ECO:0000313" key="2">
    <source>
        <dbReference type="EMBL" id="OSQ53141.1"/>
    </source>
</evidence>
<reference evidence="2 3" key="1">
    <citation type="submission" date="2014-03" db="EMBL/GenBank/DDBJ databases">
        <title>The draft genome sequence of Marivita geojedonensis KCTC 23882.</title>
        <authorList>
            <person name="Lai Q."/>
            <person name="Shao Z."/>
        </authorList>
    </citation>
    <scope>NUCLEOTIDE SEQUENCE [LARGE SCALE GENOMIC DNA]</scope>
    <source>
        <strain evidence="2 3">DPG-138</strain>
    </source>
</reference>
<organism evidence="2 3">
    <name type="scientific">Marivita geojedonensis</name>
    <dbReference type="NCBI Taxonomy" id="1123756"/>
    <lineage>
        <taxon>Bacteria</taxon>
        <taxon>Pseudomonadati</taxon>
        <taxon>Pseudomonadota</taxon>
        <taxon>Alphaproteobacteria</taxon>
        <taxon>Rhodobacterales</taxon>
        <taxon>Roseobacteraceae</taxon>
        <taxon>Marivita</taxon>
    </lineage>
</organism>
<feature type="chain" id="PRO_5013118149" description="Secreted protein" evidence="1">
    <location>
        <begin position="18"/>
        <end position="118"/>
    </location>
</feature>
<dbReference type="STRING" id="1123756.MGEO_00830"/>
<keyword evidence="1" id="KW-0732">Signal</keyword>
<dbReference type="AlphaFoldDB" id="A0A1X4NQH5"/>
<protein>
    <recommendedName>
        <fullName evidence="4">Secreted protein</fullName>
    </recommendedName>
</protein>
<comment type="caution">
    <text evidence="2">The sequence shown here is derived from an EMBL/GenBank/DDBJ whole genome shotgun (WGS) entry which is preliminary data.</text>
</comment>
<evidence type="ECO:0000313" key="3">
    <source>
        <dbReference type="Proteomes" id="UP000193926"/>
    </source>
</evidence>
<evidence type="ECO:0008006" key="4">
    <source>
        <dbReference type="Google" id="ProtNLM"/>
    </source>
</evidence>
<dbReference type="RefSeq" id="WP_085634797.1">
    <property type="nucleotide sequence ID" value="NZ_JFKC01000001.1"/>
</dbReference>
<feature type="signal peptide" evidence="1">
    <location>
        <begin position="1"/>
        <end position="17"/>
    </location>
</feature>
<dbReference type="OrthoDB" id="7709182at2"/>
<evidence type="ECO:0000256" key="1">
    <source>
        <dbReference type="SAM" id="SignalP"/>
    </source>
</evidence>
<gene>
    <name evidence="2" type="ORF">MGEO_00830</name>
</gene>
<dbReference type="Proteomes" id="UP000193926">
    <property type="component" value="Unassembled WGS sequence"/>
</dbReference>
<dbReference type="EMBL" id="JFKC01000001">
    <property type="protein sequence ID" value="OSQ53141.1"/>
    <property type="molecule type" value="Genomic_DNA"/>
</dbReference>
<sequence>MIRVFLSFLLLPSVLLAQSEMARESDRLFDHDSLDARLRGRAIIFFDDGQSRFFEDGRYTYTYADNGGTGYGYFKVMEDSTVCIAFVTGAERCDLYVTDSRGRLVVITSTGDRFPTRD</sequence>